<reference evidence="1" key="2">
    <citation type="submission" date="2018-10" db="UniProtKB">
        <authorList>
            <consortium name="EnsemblPlants"/>
        </authorList>
    </citation>
    <scope>IDENTIFICATION</scope>
</reference>
<name>A0A2X0S3R1_WHEAT</name>
<dbReference type="EnsemblPlants" id="TraesCS2D02G201500.1">
    <property type="protein sequence ID" value="TraesCS2D02G201500.1.cds1"/>
    <property type="gene ID" value="TraesCS2D02G201500"/>
</dbReference>
<dbReference type="Gramene" id="TraesCS2D02G201500.1">
    <property type="protein sequence ID" value="TraesCS2D02G201500.1.cds1"/>
    <property type="gene ID" value="TraesCS2D02G201500"/>
</dbReference>
<proteinExistence type="predicted"/>
<evidence type="ECO:0000313" key="1">
    <source>
        <dbReference type="EnsemblPlants" id="TraesCS2D02G201500.1.cds1"/>
    </source>
</evidence>
<dbReference type="AlphaFoldDB" id="A0A2X0S3R1"/>
<accession>A0A2X0S3R1</accession>
<dbReference type="OrthoDB" id="10543527at2759"/>
<organism evidence="1">
    <name type="scientific">Triticum aestivum</name>
    <name type="common">Wheat</name>
    <dbReference type="NCBI Taxonomy" id="4565"/>
    <lineage>
        <taxon>Eukaryota</taxon>
        <taxon>Viridiplantae</taxon>
        <taxon>Streptophyta</taxon>
        <taxon>Embryophyta</taxon>
        <taxon>Tracheophyta</taxon>
        <taxon>Spermatophyta</taxon>
        <taxon>Magnoliopsida</taxon>
        <taxon>Liliopsida</taxon>
        <taxon>Poales</taxon>
        <taxon>Poaceae</taxon>
        <taxon>BOP clade</taxon>
        <taxon>Pooideae</taxon>
        <taxon>Triticodae</taxon>
        <taxon>Triticeae</taxon>
        <taxon>Triticinae</taxon>
        <taxon>Triticum</taxon>
    </lineage>
</organism>
<dbReference type="Proteomes" id="UP000019116">
    <property type="component" value="Chromosome 2D"/>
</dbReference>
<dbReference type="Gramene" id="TraesCS2D03G0421400.1">
    <property type="protein sequence ID" value="TraesCS2D03G0421400.1.CDS1"/>
    <property type="gene ID" value="TraesCS2D03G0421400"/>
</dbReference>
<protein>
    <submittedName>
        <fullName evidence="1">Uncharacterized protein</fullName>
    </submittedName>
</protein>
<reference evidence="1" key="1">
    <citation type="submission" date="2018-08" db="EMBL/GenBank/DDBJ databases">
        <authorList>
            <person name="Rossello M."/>
        </authorList>
    </citation>
    <scope>NUCLEOTIDE SEQUENCE [LARGE SCALE GENOMIC DNA]</scope>
    <source>
        <strain evidence="1">cv. Chinese Spring</strain>
    </source>
</reference>
<evidence type="ECO:0000313" key="2">
    <source>
        <dbReference type="Proteomes" id="UP000019116"/>
    </source>
</evidence>
<sequence length="130" mass="14285">MSRNSALKSVSSSTAKMWSLRLPPSVSFRRPRNWPGIAVESSSLDAETKKAMPWLLRSAYCPKMAKTKVVEKDRAAPAPVPFASPSPRNGRGDGWKAWPFVWMVPLVSMSRPLGMTSAPSSVRFTPAKPL</sequence>
<keyword evidence="2" id="KW-1185">Reference proteome</keyword>